<name>A0AA39Z8M5_9PEZI</name>
<dbReference type="AlphaFoldDB" id="A0AA39Z8M5"/>
<feature type="region of interest" description="Disordered" evidence="1">
    <location>
        <begin position="507"/>
        <end position="545"/>
    </location>
</feature>
<evidence type="ECO:0000256" key="1">
    <source>
        <dbReference type="SAM" id="MobiDB-lite"/>
    </source>
</evidence>
<dbReference type="SUPFAM" id="SSF56112">
    <property type="entry name" value="Protein kinase-like (PK-like)"/>
    <property type="match status" value="1"/>
</dbReference>
<proteinExistence type="predicted"/>
<evidence type="ECO:0000313" key="2">
    <source>
        <dbReference type="EMBL" id="KAK0665745.1"/>
    </source>
</evidence>
<evidence type="ECO:0008006" key="4">
    <source>
        <dbReference type="Google" id="ProtNLM"/>
    </source>
</evidence>
<gene>
    <name evidence="2" type="ORF">QBC41DRAFT_10382</name>
</gene>
<keyword evidence="3" id="KW-1185">Reference proteome</keyword>
<dbReference type="InterPro" id="IPR011009">
    <property type="entry name" value="Kinase-like_dom_sf"/>
</dbReference>
<protein>
    <recommendedName>
        <fullName evidence="4">Protein kinase domain-containing protein</fullName>
    </recommendedName>
</protein>
<comment type="caution">
    <text evidence="2">The sequence shown here is derived from an EMBL/GenBank/DDBJ whole genome shotgun (WGS) entry which is preliminary data.</text>
</comment>
<sequence length="607" mass="70049">MTIPDEDRFALLRSPAKIKLTDKDDPSKSYRKIVFYFADYDRRQGMWLALERDNRPDLKPWNQNDKDEAAIQAMWPEIANKWLVRWVDELVARQDILWIDWGDSGPYLNNLSDSHMEDKWRQSFKRRLGIHHHCHYPYPEETGFLDDETLQSTVDTSEMLEIERKGPNVDLVSFRDPNKLTSELAFFRYAALPRDGFNYLREHYVLHRHMERMEHDPFLEVYRHPVMDDTGQVVVGFLTEYFEGTSLKENISRIFKLTHLQDLFHAIETLNQTMRLLHNRISYDNIIIDNVTNKPKLTELGHVTLYDSAAPDAVALTDVYALIRAIHAHVVRHPEEIEKFDPEALTLEDKWEAHPLVRIDADFEGSHPAEVCFNYLMHRKKISDMNRRGTPWNQAPMPSITREFSTKPKAPPELVDLSTYWGRDPAYDRLYRDPRPEWVRRPQRRLAERGAQFLVNGKIPTPELLKLLEPSLGRLPSVADVDPWIEHPEVEEGSDLHDSILEIRQAAAHASGDKSLPPASPLKRPRQDSDVGGREPPISTRDQETLNRLLAALKEATKLTKKAGEEAVKATEQAKEATEEATRAVDMINAARKVAATSLGQRPVPTP</sequence>
<reference evidence="2" key="1">
    <citation type="submission" date="2023-06" db="EMBL/GenBank/DDBJ databases">
        <title>Genome-scale phylogeny and comparative genomics of the fungal order Sordariales.</title>
        <authorList>
            <consortium name="Lawrence Berkeley National Laboratory"/>
            <person name="Hensen N."/>
            <person name="Bonometti L."/>
            <person name="Westerberg I."/>
            <person name="Brannstrom I.O."/>
            <person name="Guillou S."/>
            <person name="Cros-Aarteil S."/>
            <person name="Calhoun S."/>
            <person name="Haridas S."/>
            <person name="Kuo A."/>
            <person name="Mondo S."/>
            <person name="Pangilinan J."/>
            <person name="Riley R."/>
            <person name="Labutti K."/>
            <person name="Andreopoulos B."/>
            <person name="Lipzen A."/>
            <person name="Chen C."/>
            <person name="Yanf M."/>
            <person name="Daum C."/>
            <person name="Ng V."/>
            <person name="Clum A."/>
            <person name="Steindorff A."/>
            <person name="Ohm R."/>
            <person name="Martin F."/>
            <person name="Silar P."/>
            <person name="Natvig D."/>
            <person name="Lalanne C."/>
            <person name="Gautier V."/>
            <person name="Ament-Velasquez S.L."/>
            <person name="Kruys A."/>
            <person name="Hutchinson M.I."/>
            <person name="Powell A.J."/>
            <person name="Barry K."/>
            <person name="Miller A.N."/>
            <person name="Grigoriev I.V."/>
            <person name="Debuchy R."/>
            <person name="Gladieux P."/>
            <person name="Thoren M.H."/>
            <person name="Johannesson H."/>
        </authorList>
    </citation>
    <scope>NUCLEOTIDE SEQUENCE</scope>
    <source>
        <strain evidence="2">CBS 307.81</strain>
    </source>
</reference>
<evidence type="ECO:0000313" key="3">
    <source>
        <dbReference type="Proteomes" id="UP001174997"/>
    </source>
</evidence>
<dbReference type="Proteomes" id="UP001174997">
    <property type="component" value="Unassembled WGS sequence"/>
</dbReference>
<organism evidence="2 3">
    <name type="scientific">Cercophora samala</name>
    <dbReference type="NCBI Taxonomy" id="330535"/>
    <lineage>
        <taxon>Eukaryota</taxon>
        <taxon>Fungi</taxon>
        <taxon>Dikarya</taxon>
        <taxon>Ascomycota</taxon>
        <taxon>Pezizomycotina</taxon>
        <taxon>Sordariomycetes</taxon>
        <taxon>Sordariomycetidae</taxon>
        <taxon>Sordariales</taxon>
        <taxon>Lasiosphaeriaceae</taxon>
        <taxon>Cercophora</taxon>
    </lineage>
</organism>
<accession>A0AA39Z8M5</accession>
<dbReference type="EMBL" id="JAULSY010000103">
    <property type="protein sequence ID" value="KAK0665745.1"/>
    <property type="molecule type" value="Genomic_DNA"/>
</dbReference>